<dbReference type="EC" id="2.7.1.26" evidence="15"/>
<dbReference type="InterPro" id="IPR023468">
    <property type="entry name" value="Riboflavin_kinase"/>
</dbReference>
<keyword evidence="10 15" id="KW-0274">FAD</keyword>
<feature type="domain" description="Riboflavin kinase" evidence="16">
    <location>
        <begin position="182"/>
        <end position="310"/>
    </location>
</feature>
<dbReference type="UniPathway" id="UPA00277">
    <property type="reaction ID" value="UER00407"/>
</dbReference>
<keyword evidence="5 15" id="KW-0288">FMN</keyword>
<evidence type="ECO:0000256" key="15">
    <source>
        <dbReference type="PIRNR" id="PIRNR004491"/>
    </source>
</evidence>
<evidence type="ECO:0000256" key="13">
    <source>
        <dbReference type="ARBA" id="ARBA00047880"/>
    </source>
</evidence>
<comment type="caution">
    <text evidence="17">The sequence shown here is derived from an EMBL/GenBank/DDBJ whole genome shotgun (WGS) entry which is preliminary data.</text>
</comment>
<dbReference type="GO" id="GO:0003919">
    <property type="term" value="F:FMN adenylyltransferase activity"/>
    <property type="evidence" value="ECO:0007669"/>
    <property type="project" value="UniProtKB-UniRule"/>
</dbReference>
<gene>
    <name evidence="17" type="primary">ribF</name>
    <name evidence="17" type="ORF">E4P47_04320</name>
</gene>
<accession>A0A4Y8WRF2</accession>
<keyword evidence="9 15" id="KW-0418">Kinase</keyword>
<evidence type="ECO:0000256" key="6">
    <source>
        <dbReference type="ARBA" id="ARBA00022679"/>
    </source>
</evidence>
<dbReference type="AlphaFoldDB" id="A0A4Y8WRF2"/>
<comment type="catalytic activity">
    <reaction evidence="13 15">
        <text>riboflavin + ATP = FMN + ADP + H(+)</text>
        <dbReference type="Rhea" id="RHEA:14357"/>
        <dbReference type="ChEBI" id="CHEBI:15378"/>
        <dbReference type="ChEBI" id="CHEBI:30616"/>
        <dbReference type="ChEBI" id="CHEBI:57986"/>
        <dbReference type="ChEBI" id="CHEBI:58210"/>
        <dbReference type="ChEBI" id="CHEBI:456216"/>
        <dbReference type="EC" id="2.7.1.26"/>
    </reaction>
</comment>
<evidence type="ECO:0000259" key="16">
    <source>
        <dbReference type="SMART" id="SM00904"/>
    </source>
</evidence>
<reference evidence="17 18" key="1">
    <citation type="submission" date="2019-03" db="EMBL/GenBank/DDBJ databases">
        <title>Porphyromonas levii Isolated from the Uterus of Dairy Cows.</title>
        <authorList>
            <person name="Francis A.M."/>
        </authorList>
    </citation>
    <scope>NUCLEOTIDE SEQUENCE [LARGE SCALE GENOMIC DNA]</scope>
    <source>
        <strain evidence="17 18">AF5678</strain>
    </source>
</reference>
<dbReference type="GO" id="GO:0009231">
    <property type="term" value="P:riboflavin biosynthetic process"/>
    <property type="evidence" value="ECO:0007669"/>
    <property type="project" value="InterPro"/>
</dbReference>
<protein>
    <recommendedName>
        <fullName evidence="15">Riboflavin biosynthesis protein</fullName>
    </recommendedName>
    <domain>
        <recommendedName>
            <fullName evidence="15">Riboflavin kinase</fullName>
            <ecNumber evidence="15">2.7.1.26</ecNumber>
        </recommendedName>
        <alternativeName>
            <fullName evidence="15">Flavokinase</fullName>
        </alternativeName>
    </domain>
    <domain>
        <recommendedName>
            <fullName evidence="15">FMN adenylyltransferase</fullName>
            <ecNumber evidence="15">2.7.7.2</ecNumber>
        </recommendedName>
        <alternativeName>
            <fullName evidence="15">FAD pyrophosphorylase</fullName>
        </alternativeName>
        <alternativeName>
            <fullName evidence="15">FAD synthase</fullName>
        </alternativeName>
    </domain>
</protein>
<dbReference type="InterPro" id="IPR014729">
    <property type="entry name" value="Rossmann-like_a/b/a_fold"/>
</dbReference>
<dbReference type="SUPFAM" id="SSF82114">
    <property type="entry name" value="Riboflavin kinase-like"/>
    <property type="match status" value="1"/>
</dbReference>
<comment type="function">
    <text evidence="1">Catalyzes the phosphorylation of riboflavin to FMN followed by the adenylation of FMN to FAD.</text>
</comment>
<evidence type="ECO:0000313" key="18">
    <source>
        <dbReference type="Proteomes" id="UP000297225"/>
    </source>
</evidence>
<dbReference type="SUPFAM" id="SSF52374">
    <property type="entry name" value="Nucleotidylyl transferase"/>
    <property type="match status" value="1"/>
</dbReference>
<dbReference type="GO" id="GO:0009398">
    <property type="term" value="P:FMN biosynthetic process"/>
    <property type="evidence" value="ECO:0007669"/>
    <property type="project" value="UniProtKB-UniRule"/>
</dbReference>
<dbReference type="InterPro" id="IPR015864">
    <property type="entry name" value="FAD_synthase"/>
</dbReference>
<evidence type="ECO:0000256" key="8">
    <source>
        <dbReference type="ARBA" id="ARBA00022741"/>
    </source>
</evidence>
<evidence type="ECO:0000256" key="5">
    <source>
        <dbReference type="ARBA" id="ARBA00022643"/>
    </source>
</evidence>
<keyword evidence="8 15" id="KW-0547">Nucleotide-binding</keyword>
<dbReference type="InterPro" id="IPR023465">
    <property type="entry name" value="Riboflavin_kinase_dom_sf"/>
</dbReference>
<dbReference type="PIRSF" id="PIRSF004491">
    <property type="entry name" value="FAD_Synth"/>
    <property type="match status" value="1"/>
</dbReference>
<sequence length="316" mass="35750">MKLYHSIDELPQGNKLVATLGLFDGVHLGHQHLVRATRDMAREFGAESLVITMAEHPLSVLRPDTPQPRTLISLHQKIDQLRRLGIDHLLVLPFTRELSQLSAEEFIRPLISAGLEGMMLGYDNRFGKRIEGEVREGFDARLEALGLTIRRVEPFMVEGETVSSSRIRALIADTNFEEAERLFGRPYSIVGMVQTGRQIGRTIGYPTANIVPHDDKVTLPEVGVYISEVKRGNQVFPAMSYYGSTPTITPNGAVHYRIEAYLFGFKGDLYEEELEIAFRRFLRPDQKFEGLEALEAQLKRDAESTLNFFRTHPLAL</sequence>
<evidence type="ECO:0000256" key="11">
    <source>
        <dbReference type="ARBA" id="ARBA00022840"/>
    </source>
</evidence>
<keyword evidence="4 15" id="KW-0285">Flavoprotein</keyword>
<evidence type="ECO:0000313" key="17">
    <source>
        <dbReference type="EMBL" id="TFH95517.1"/>
    </source>
</evidence>
<dbReference type="PANTHER" id="PTHR22749">
    <property type="entry name" value="RIBOFLAVIN KINASE/FMN ADENYLYLTRANSFERASE"/>
    <property type="match status" value="1"/>
</dbReference>
<comment type="pathway">
    <text evidence="2 15">Cofactor biosynthesis; FAD biosynthesis; FAD from FMN: step 1/1.</text>
</comment>
<dbReference type="Gene3D" id="3.40.50.620">
    <property type="entry name" value="HUPs"/>
    <property type="match status" value="1"/>
</dbReference>
<dbReference type="InterPro" id="IPR002606">
    <property type="entry name" value="Riboflavin_kinase_bac"/>
</dbReference>
<dbReference type="EMBL" id="SPNC01000047">
    <property type="protein sequence ID" value="TFH95517.1"/>
    <property type="molecule type" value="Genomic_DNA"/>
</dbReference>
<evidence type="ECO:0000256" key="7">
    <source>
        <dbReference type="ARBA" id="ARBA00022695"/>
    </source>
</evidence>
<evidence type="ECO:0000256" key="1">
    <source>
        <dbReference type="ARBA" id="ARBA00002121"/>
    </source>
</evidence>
<comment type="pathway">
    <text evidence="3 15">Cofactor biosynthesis; FMN biosynthesis; FMN from riboflavin (ATP route): step 1/1.</text>
</comment>
<dbReference type="InterPro" id="IPR015865">
    <property type="entry name" value="Riboflavin_kinase_bac/euk"/>
</dbReference>
<dbReference type="RefSeq" id="WP_134849119.1">
    <property type="nucleotide sequence ID" value="NZ_CP197400.1"/>
</dbReference>
<dbReference type="Pfam" id="PF01687">
    <property type="entry name" value="Flavokinase"/>
    <property type="match status" value="1"/>
</dbReference>
<organism evidence="17 18">
    <name type="scientific">Porphyromonas levii</name>
    <dbReference type="NCBI Taxonomy" id="28114"/>
    <lineage>
        <taxon>Bacteria</taxon>
        <taxon>Pseudomonadati</taxon>
        <taxon>Bacteroidota</taxon>
        <taxon>Bacteroidia</taxon>
        <taxon>Bacteroidales</taxon>
        <taxon>Porphyromonadaceae</taxon>
        <taxon>Porphyromonas</taxon>
    </lineage>
</organism>
<dbReference type="Gene3D" id="2.40.30.30">
    <property type="entry name" value="Riboflavin kinase-like"/>
    <property type="match status" value="1"/>
</dbReference>
<dbReference type="UniPathway" id="UPA00276">
    <property type="reaction ID" value="UER00406"/>
</dbReference>
<comment type="catalytic activity">
    <reaction evidence="14 15">
        <text>FMN + ATP + H(+) = FAD + diphosphate</text>
        <dbReference type="Rhea" id="RHEA:17237"/>
        <dbReference type="ChEBI" id="CHEBI:15378"/>
        <dbReference type="ChEBI" id="CHEBI:30616"/>
        <dbReference type="ChEBI" id="CHEBI:33019"/>
        <dbReference type="ChEBI" id="CHEBI:57692"/>
        <dbReference type="ChEBI" id="CHEBI:58210"/>
        <dbReference type="EC" id="2.7.7.2"/>
    </reaction>
</comment>
<keyword evidence="7 15" id="KW-0548">Nucleotidyltransferase</keyword>
<dbReference type="Proteomes" id="UP000297225">
    <property type="component" value="Unassembled WGS sequence"/>
</dbReference>
<dbReference type="NCBIfam" id="TIGR00083">
    <property type="entry name" value="ribF"/>
    <property type="match status" value="1"/>
</dbReference>
<dbReference type="STRING" id="1122973.GCA_000379925_00016"/>
<evidence type="ECO:0000256" key="12">
    <source>
        <dbReference type="ARBA" id="ARBA00023268"/>
    </source>
</evidence>
<evidence type="ECO:0000256" key="3">
    <source>
        <dbReference type="ARBA" id="ARBA00005201"/>
    </source>
</evidence>
<dbReference type="GO" id="GO:0008531">
    <property type="term" value="F:riboflavin kinase activity"/>
    <property type="evidence" value="ECO:0007669"/>
    <property type="project" value="UniProtKB-UniRule"/>
</dbReference>
<name>A0A4Y8WRF2_9PORP</name>
<evidence type="ECO:0000256" key="2">
    <source>
        <dbReference type="ARBA" id="ARBA00004726"/>
    </source>
</evidence>
<dbReference type="CDD" id="cd02064">
    <property type="entry name" value="FAD_synthetase_N"/>
    <property type="match status" value="1"/>
</dbReference>
<dbReference type="GO" id="GO:0006747">
    <property type="term" value="P:FAD biosynthetic process"/>
    <property type="evidence" value="ECO:0007669"/>
    <property type="project" value="UniProtKB-UniRule"/>
</dbReference>
<dbReference type="SMART" id="SM00904">
    <property type="entry name" value="Flavokinase"/>
    <property type="match status" value="1"/>
</dbReference>
<proteinExistence type="inferred from homology"/>
<dbReference type="OrthoDB" id="9803667at2"/>
<evidence type="ECO:0000256" key="14">
    <source>
        <dbReference type="ARBA" id="ARBA00049494"/>
    </source>
</evidence>
<keyword evidence="18" id="KW-1185">Reference proteome</keyword>
<keyword evidence="11 15" id="KW-0067">ATP-binding</keyword>
<dbReference type="PANTHER" id="PTHR22749:SF6">
    <property type="entry name" value="RIBOFLAVIN KINASE"/>
    <property type="match status" value="1"/>
</dbReference>
<comment type="similarity">
    <text evidence="15">Belongs to the ribF family.</text>
</comment>
<evidence type="ECO:0000256" key="10">
    <source>
        <dbReference type="ARBA" id="ARBA00022827"/>
    </source>
</evidence>
<evidence type="ECO:0000256" key="4">
    <source>
        <dbReference type="ARBA" id="ARBA00022630"/>
    </source>
</evidence>
<keyword evidence="12" id="KW-0511">Multifunctional enzyme</keyword>
<dbReference type="Pfam" id="PF06574">
    <property type="entry name" value="FAD_syn"/>
    <property type="match status" value="1"/>
</dbReference>
<keyword evidence="6 15" id="KW-0808">Transferase</keyword>
<dbReference type="GO" id="GO:0005524">
    <property type="term" value="F:ATP binding"/>
    <property type="evidence" value="ECO:0007669"/>
    <property type="project" value="UniProtKB-UniRule"/>
</dbReference>
<evidence type="ECO:0000256" key="9">
    <source>
        <dbReference type="ARBA" id="ARBA00022777"/>
    </source>
</evidence>
<dbReference type="EC" id="2.7.7.2" evidence="15"/>